<evidence type="ECO:0000313" key="1">
    <source>
        <dbReference type="EMBL" id="KAF0028516.1"/>
    </source>
</evidence>
<gene>
    <name evidence="1" type="ORF">F2P81_019603</name>
</gene>
<name>A0A6A4RZZ2_SCOMX</name>
<organism evidence="1 2">
    <name type="scientific">Scophthalmus maximus</name>
    <name type="common">Turbot</name>
    <name type="synonym">Psetta maxima</name>
    <dbReference type="NCBI Taxonomy" id="52904"/>
    <lineage>
        <taxon>Eukaryota</taxon>
        <taxon>Metazoa</taxon>
        <taxon>Chordata</taxon>
        <taxon>Craniata</taxon>
        <taxon>Vertebrata</taxon>
        <taxon>Euteleostomi</taxon>
        <taxon>Actinopterygii</taxon>
        <taxon>Neopterygii</taxon>
        <taxon>Teleostei</taxon>
        <taxon>Neoteleostei</taxon>
        <taxon>Acanthomorphata</taxon>
        <taxon>Carangaria</taxon>
        <taxon>Pleuronectiformes</taxon>
        <taxon>Pleuronectoidei</taxon>
        <taxon>Scophthalmidae</taxon>
        <taxon>Scophthalmus</taxon>
    </lineage>
</organism>
<protein>
    <submittedName>
        <fullName evidence="1">Uncharacterized protein</fullName>
    </submittedName>
</protein>
<comment type="caution">
    <text evidence="1">The sequence shown here is derived from an EMBL/GenBank/DDBJ whole genome shotgun (WGS) entry which is preliminary data.</text>
</comment>
<proteinExistence type="predicted"/>
<evidence type="ECO:0000313" key="2">
    <source>
        <dbReference type="Proteomes" id="UP000438429"/>
    </source>
</evidence>
<sequence>MNLLVGRSDCCRYDRILNFPQKNVRLLRSYAFIYFDFLNRDETRTSTGVSVRSGLRPSQEEITGGVRIQMDIKLRHRIFNDSVTCQSQSAEYLELDCIQSLVGRVLGQFGGNMLNVLEIIILVDFFGPNIEMFLLKREVVRCIQQKLCGSDQYRILYSPNLYQPGLWRCIIAQLCTFEPLPNDGDGDGDGVSYGKYGGTTLEASKNTKAKSAFRGRIEVHL</sequence>
<dbReference type="Proteomes" id="UP000438429">
    <property type="component" value="Unassembled WGS sequence"/>
</dbReference>
<reference evidence="1 2" key="1">
    <citation type="submission" date="2019-06" db="EMBL/GenBank/DDBJ databases">
        <title>Draft genomes of female and male turbot (Scophthalmus maximus).</title>
        <authorList>
            <person name="Xu H."/>
            <person name="Xu X.-W."/>
            <person name="Shao C."/>
            <person name="Chen S."/>
        </authorList>
    </citation>
    <scope>NUCLEOTIDE SEQUENCE [LARGE SCALE GENOMIC DNA]</scope>
    <source>
        <strain evidence="1">Ysfricsl-2016a</strain>
        <tissue evidence="1">Blood</tissue>
    </source>
</reference>
<dbReference type="AlphaFoldDB" id="A0A6A4RZZ2"/>
<accession>A0A6A4RZZ2</accession>
<dbReference type="EMBL" id="VEVO01000017">
    <property type="protein sequence ID" value="KAF0028516.1"/>
    <property type="molecule type" value="Genomic_DNA"/>
</dbReference>